<gene>
    <name evidence="2" type="ORF">FPE01S_01_09450</name>
</gene>
<dbReference type="EMBL" id="BBWV01000001">
    <property type="protein sequence ID" value="GAO41930.1"/>
    <property type="molecule type" value="Genomic_DNA"/>
</dbReference>
<organism evidence="2 3">
    <name type="scientific">Flavihumibacter petaseus NBRC 106054</name>
    <dbReference type="NCBI Taxonomy" id="1220578"/>
    <lineage>
        <taxon>Bacteria</taxon>
        <taxon>Pseudomonadati</taxon>
        <taxon>Bacteroidota</taxon>
        <taxon>Chitinophagia</taxon>
        <taxon>Chitinophagales</taxon>
        <taxon>Chitinophagaceae</taxon>
        <taxon>Flavihumibacter</taxon>
    </lineage>
</organism>
<protein>
    <submittedName>
        <fullName evidence="2">Uncharacterized protein</fullName>
    </submittedName>
</protein>
<evidence type="ECO:0000313" key="2">
    <source>
        <dbReference type="EMBL" id="GAO41930.1"/>
    </source>
</evidence>
<keyword evidence="1" id="KW-0472">Membrane</keyword>
<evidence type="ECO:0000256" key="1">
    <source>
        <dbReference type="SAM" id="Phobius"/>
    </source>
</evidence>
<reference evidence="2 3" key="1">
    <citation type="submission" date="2015-04" db="EMBL/GenBank/DDBJ databases">
        <title>Whole genome shotgun sequence of Flavihumibacter petaseus NBRC 106054.</title>
        <authorList>
            <person name="Miyazawa S."/>
            <person name="Hosoyama A."/>
            <person name="Hashimoto M."/>
            <person name="Noguchi M."/>
            <person name="Tsuchikane K."/>
            <person name="Ohji S."/>
            <person name="Yamazoe A."/>
            <person name="Ichikawa N."/>
            <person name="Kimura A."/>
            <person name="Fujita N."/>
        </authorList>
    </citation>
    <scope>NUCLEOTIDE SEQUENCE [LARGE SCALE GENOMIC DNA]</scope>
    <source>
        <strain evidence="2 3">NBRC 106054</strain>
    </source>
</reference>
<dbReference type="Proteomes" id="UP000033121">
    <property type="component" value="Unassembled WGS sequence"/>
</dbReference>
<keyword evidence="3" id="KW-1185">Reference proteome</keyword>
<feature type="transmembrane region" description="Helical" evidence="1">
    <location>
        <begin position="54"/>
        <end position="72"/>
    </location>
</feature>
<sequence length="189" mass="21244">MEDTFSPSSPINIYLLANNLAYVSEMDAFNTAFFICRLTIFFLAIKLVRKSHGLLNATILAIGFASLFFSNITSSKQAEFFDMTGRILPFNGPQNGQTRSASTVLENTVPFSINLHTSYCDSADHKIPVAGNISVNGFLSGFSWETNRMRMVPDAAMHWSYTIDGTLNWKLMGFTVYREEKRFEGSLNY</sequence>
<keyword evidence="1" id="KW-1133">Transmembrane helix</keyword>
<accession>A0A0E9MXT1</accession>
<dbReference type="AlphaFoldDB" id="A0A0E9MXT1"/>
<feature type="transmembrane region" description="Helical" evidence="1">
    <location>
        <begin position="28"/>
        <end position="47"/>
    </location>
</feature>
<name>A0A0E9MXT1_9BACT</name>
<evidence type="ECO:0000313" key="3">
    <source>
        <dbReference type="Proteomes" id="UP000033121"/>
    </source>
</evidence>
<keyword evidence="1" id="KW-0812">Transmembrane</keyword>
<comment type="caution">
    <text evidence="2">The sequence shown here is derived from an EMBL/GenBank/DDBJ whole genome shotgun (WGS) entry which is preliminary data.</text>
</comment>
<proteinExistence type="predicted"/>